<protein>
    <submittedName>
        <fullName evidence="20">Ultraviolet sensitive opsin</fullName>
    </submittedName>
</protein>
<dbReference type="PRINTS" id="PR00577">
    <property type="entry name" value="OPSINRH3RH4"/>
</dbReference>
<feature type="transmembrane region" description="Helical" evidence="18">
    <location>
        <begin position="315"/>
        <end position="335"/>
    </location>
</feature>
<dbReference type="AlphaFoldDB" id="A0A1P8SFH8"/>
<keyword evidence="15" id="KW-0844">Vision</keyword>
<evidence type="ECO:0000313" key="20">
    <source>
        <dbReference type="EMBL" id="APY20658.1"/>
    </source>
</evidence>
<evidence type="ECO:0000256" key="9">
    <source>
        <dbReference type="ARBA" id="ARBA00023040"/>
    </source>
</evidence>
<comment type="subcellular location">
    <subcellularLocation>
        <location evidence="1">Membrane</location>
        <topology evidence="1">Multi-pass membrane protein</topology>
    </subcellularLocation>
</comment>
<evidence type="ECO:0000256" key="18">
    <source>
        <dbReference type="SAM" id="Phobius"/>
    </source>
</evidence>
<evidence type="ECO:0000256" key="12">
    <source>
        <dbReference type="ARBA" id="ARBA00023170"/>
    </source>
</evidence>
<evidence type="ECO:0000256" key="5">
    <source>
        <dbReference type="ARBA" id="ARBA00022692"/>
    </source>
</evidence>
<feature type="transmembrane region" description="Helical" evidence="18">
    <location>
        <begin position="166"/>
        <end position="186"/>
    </location>
</feature>
<evidence type="ECO:0000256" key="13">
    <source>
        <dbReference type="ARBA" id="ARBA00023180"/>
    </source>
</evidence>
<dbReference type="PROSITE" id="PS00237">
    <property type="entry name" value="G_PROTEIN_RECEP_F1_1"/>
    <property type="match status" value="1"/>
</dbReference>
<evidence type="ECO:0000256" key="11">
    <source>
        <dbReference type="ARBA" id="ARBA00023157"/>
    </source>
</evidence>
<evidence type="ECO:0000256" key="8">
    <source>
        <dbReference type="ARBA" id="ARBA00022991"/>
    </source>
</evidence>
<dbReference type="GO" id="GO:0007601">
    <property type="term" value="P:visual perception"/>
    <property type="evidence" value="ECO:0007669"/>
    <property type="project" value="UniProtKB-KW"/>
</dbReference>
<dbReference type="SUPFAM" id="SSF81321">
    <property type="entry name" value="Family A G protein-coupled receptor-like"/>
    <property type="match status" value="1"/>
</dbReference>
<evidence type="ECO:0000256" key="3">
    <source>
        <dbReference type="ARBA" id="ARBA00022543"/>
    </source>
</evidence>
<keyword evidence="10 18" id="KW-0472">Membrane</keyword>
<sequence>MDRKWAALNLTKPSALRGEEELHLLGWNVPPEELIHIPEHWLTYQEPPASVNYLLGLLYIFFFFASIIGNGLVIWIFSSAKTLRTPSNMFVVNLAICDFMMMLKAPIFIYNSFNRGFATGHFGCQIFAFMGSLSGIGAGATNACIAYDRYTTIAKPFDGKMTSTKALVMIIAVWMYTLPWGVLPLLEFWGRFVPEGYLTSCTFDYLTKTFDNQMYVGVIFTFSYVLPMSLIIYYYGQIVSHVISHEKTLREQAKKMNVDSLRSNQNQQSQSVEIRIAKAAITVCFMFVASWTPYAVLALIGAFGDTSLLTPGVTMIPACACKFVACIDPYVYAISHPRYRMELQKKLPWLAIKESCGDDSTSTTTESTAATTPATPAAPAAT</sequence>
<evidence type="ECO:0000256" key="1">
    <source>
        <dbReference type="ARBA" id="ARBA00004141"/>
    </source>
</evidence>
<dbReference type="GO" id="GO:0009881">
    <property type="term" value="F:photoreceptor activity"/>
    <property type="evidence" value="ECO:0007669"/>
    <property type="project" value="UniProtKB-KW"/>
</dbReference>
<dbReference type="Gene3D" id="1.20.1070.10">
    <property type="entry name" value="Rhodopsin 7-helix transmembrane proteins"/>
    <property type="match status" value="1"/>
</dbReference>
<dbReference type="CDD" id="cd15079">
    <property type="entry name" value="7tmA_photoreceptors_insect"/>
    <property type="match status" value="1"/>
</dbReference>
<evidence type="ECO:0000256" key="4">
    <source>
        <dbReference type="ARBA" id="ARBA00022606"/>
    </source>
</evidence>
<dbReference type="GO" id="GO:0004930">
    <property type="term" value="F:G protein-coupled receptor activity"/>
    <property type="evidence" value="ECO:0007669"/>
    <property type="project" value="UniProtKB-KW"/>
</dbReference>
<comment type="similarity">
    <text evidence="2 16">Belongs to the G-protein coupled receptor 1 family.</text>
</comment>
<keyword evidence="13" id="KW-0325">Glycoprotein</keyword>
<dbReference type="PANTHER" id="PTHR24240">
    <property type="entry name" value="OPSIN"/>
    <property type="match status" value="1"/>
</dbReference>
<keyword evidence="4" id="KW-0716">Sensory transduction</keyword>
<dbReference type="GO" id="GO:0007602">
    <property type="term" value="P:phototransduction"/>
    <property type="evidence" value="ECO:0007669"/>
    <property type="project" value="UniProtKB-KW"/>
</dbReference>
<feature type="transmembrane region" description="Helical" evidence="18">
    <location>
        <begin position="279"/>
        <end position="303"/>
    </location>
</feature>
<keyword evidence="6" id="KW-0681">Retinal protein</keyword>
<reference evidence="20" key="1">
    <citation type="journal article" date="2017" name="Sci. Rep.">
        <title>Overcoming the loss of blue sensitivity through opsin duplication in the largest animal group, beetles.</title>
        <authorList>
            <person name="Sharkey C.R."/>
            <person name="Fujimoto M.S."/>
            <person name="Lord N.P."/>
            <person name="Shin S."/>
            <person name="McKenna D.D."/>
            <person name="Suvorov A."/>
            <person name="Martin G.J."/>
            <person name="Bybee S.M."/>
        </authorList>
    </citation>
    <scope>NUCLEOTIDE SEQUENCE</scope>
</reference>
<accession>A0A1P8SFH8</accession>
<dbReference type="PROSITE" id="PS50262">
    <property type="entry name" value="G_PROTEIN_RECEP_F1_2"/>
    <property type="match status" value="1"/>
</dbReference>
<evidence type="ECO:0000256" key="2">
    <source>
        <dbReference type="ARBA" id="ARBA00010663"/>
    </source>
</evidence>
<proteinExistence type="evidence at transcript level"/>
<feature type="transmembrane region" description="Helical" evidence="18">
    <location>
        <begin position="90"/>
        <end position="113"/>
    </location>
</feature>
<keyword evidence="8" id="KW-0157">Chromophore</keyword>
<feature type="domain" description="G-protein coupled receptors family 1 profile" evidence="19">
    <location>
        <begin position="69"/>
        <end position="332"/>
    </location>
</feature>
<dbReference type="PRINTS" id="PR00237">
    <property type="entry name" value="GPCRRHODOPSN"/>
</dbReference>
<feature type="compositionally biased region" description="Low complexity" evidence="17">
    <location>
        <begin position="360"/>
        <end position="382"/>
    </location>
</feature>
<keyword evidence="3" id="KW-0600">Photoreceptor protein</keyword>
<keyword evidence="12 16" id="KW-0675">Receptor</keyword>
<feature type="region of interest" description="Disordered" evidence="17">
    <location>
        <begin position="358"/>
        <end position="382"/>
    </location>
</feature>
<evidence type="ECO:0000256" key="16">
    <source>
        <dbReference type="RuleBase" id="RU000688"/>
    </source>
</evidence>
<keyword evidence="14 16" id="KW-0807">Transducer</keyword>
<dbReference type="InterPro" id="IPR050125">
    <property type="entry name" value="GPCR_opsins"/>
</dbReference>
<dbReference type="Pfam" id="PF00001">
    <property type="entry name" value="7tm_1"/>
    <property type="match status" value="1"/>
</dbReference>
<dbReference type="EMBL" id="KY368350">
    <property type="protein sequence ID" value="APY20658.1"/>
    <property type="molecule type" value="mRNA"/>
</dbReference>
<keyword evidence="11" id="KW-1015">Disulfide bond</keyword>
<evidence type="ECO:0000259" key="19">
    <source>
        <dbReference type="PROSITE" id="PS50262"/>
    </source>
</evidence>
<keyword evidence="9 16" id="KW-0297">G-protein coupled receptor</keyword>
<feature type="transmembrane region" description="Helical" evidence="18">
    <location>
        <begin position="53"/>
        <end position="78"/>
    </location>
</feature>
<evidence type="ECO:0000256" key="14">
    <source>
        <dbReference type="ARBA" id="ARBA00023224"/>
    </source>
</evidence>
<dbReference type="GO" id="GO:0016020">
    <property type="term" value="C:membrane"/>
    <property type="evidence" value="ECO:0007669"/>
    <property type="project" value="UniProtKB-SubCell"/>
</dbReference>
<organism evidence="20">
    <name type="scientific">Apertochrysa prasina</name>
    <dbReference type="NCBI Taxonomy" id="2857466"/>
    <lineage>
        <taxon>Eukaryota</taxon>
        <taxon>Metazoa</taxon>
        <taxon>Ecdysozoa</taxon>
        <taxon>Arthropoda</taxon>
        <taxon>Hexapoda</taxon>
        <taxon>Insecta</taxon>
        <taxon>Pterygota</taxon>
        <taxon>Neoptera</taxon>
        <taxon>Endopterygota</taxon>
        <taxon>Neuroptera</taxon>
        <taxon>Hemerobiiformia</taxon>
        <taxon>Chrysopidae</taxon>
        <taxon>Chrysopinae</taxon>
        <taxon>Apertochrysa</taxon>
    </lineage>
</organism>
<evidence type="ECO:0000256" key="15">
    <source>
        <dbReference type="ARBA" id="ARBA00023305"/>
    </source>
</evidence>
<evidence type="ECO:0000256" key="17">
    <source>
        <dbReference type="SAM" id="MobiDB-lite"/>
    </source>
</evidence>
<feature type="transmembrane region" description="Helical" evidence="18">
    <location>
        <begin position="214"/>
        <end position="235"/>
    </location>
</feature>
<dbReference type="InterPro" id="IPR000276">
    <property type="entry name" value="GPCR_Rhodpsn"/>
</dbReference>
<evidence type="ECO:0000256" key="6">
    <source>
        <dbReference type="ARBA" id="ARBA00022925"/>
    </source>
</evidence>
<keyword evidence="5 16" id="KW-0812">Transmembrane</keyword>
<dbReference type="InterPro" id="IPR001760">
    <property type="entry name" value="Opsin"/>
</dbReference>
<dbReference type="InterPro" id="IPR017452">
    <property type="entry name" value="GPCR_Rhodpsn_7TM"/>
</dbReference>
<evidence type="ECO:0000256" key="7">
    <source>
        <dbReference type="ARBA" id="ARBA00022989"/>
    </source>
</evidence>
<dbReference type="FunFam" id="1.20.1070.10:FF:000044">
    <property type="entry name" value="Opsin, ultraviolet-sensitive"/>
    <property type="match status" value="1"/>
</dbReference>
<evidence type="ECO:0000256" key="10">
    <source>
        <dbReference type="ARBA" id="ARBA00023136"/>
    </source>
</evidence>
<keyword evidence="7 18" id="KW-1133">Transmembrane helix</keyword>
<name>A0A1P8SFH8_9NEOP</name>
<feature type="transmembrane region" description="Helical" evidence="18">
    <location>
        <begin position="125"/>
        <end position="145"/>
    </location>
</feature>